<dbReference type="InterPro" id="IPR050275">
    <property type="entry name" value="PGM_Phosphatase"/>
</dbReference>
<name>A0AAN0K749_9ACTN</name>
<reference evidence="3" key="1">
    <citation type="journal article" date="2024" name="Int. J. Syst. Evol. Microbiol.">
        <title>Brooklawnia propionicigenes sp. nov., a facultatively anaerobic, propionate-producing bacterium isolated from a methanogenic reactor treating waste from cattle farms.</title>
        <authorList>
            <person name="Akita Y."/>
            <person name="Ueki A."/>
            <person name="Tonouchi A."/>
            <person name="Sugawara Y."/>
            <person name="Honma S."/>
            <person name="Kaku N."/>
            <person name="Ueki K."/>
        </authorList>
    </citation>
    <scope>NUCLEOTIDE SEQUENCE</scope>
    <source>
        <strain evidence="3">SH051</strain>
    </source>
</reference>
<gene>
    <name evidence="3" type="ORF">brsh051_18560</name>
</gene>
<proteinExistence type="predicted"/>
<dbReference type="RefSeq" id="WP_286264329.1">
    <property type="nucleotide sequence ID" value="NZ_AP028056.1"/>
</dbReference>
<sequence length="200" mass="22037">MTRIAFVRHGQTPWNATDRFQGSSDIALNDFGRAQAGRAASWFLDNLPDAQWDFVRHSPLSRAAETAAIIADTLSVDKRIPLPSLTERDWAAAEGLTFEQCLELWPKMAEVDEFAARELIPGAEPKSLVVERGRYCVSTLVDQFPEAQVIAATHGTLMRLTLTDFFGAQMGFVPNTGIVVMDAQRVDGDLSVNLVAKSWA</sequence>
<dbReference type="PANTHER" id="PTHR48100:SF1">
    <property type="entry name" value="HISTIDINE PHOSPHATASE FAMILY PROTEIN-RELATED"/>
    <property type="match status" value="1"/>
</dbReference>
<protein>
    <submittedName>
        <fullName evidence="3">Histidine phosphatase family protein</fullName>
    </submittedName>
</protein>
<dbReference type="GO" id="GO:0005737">
    <property type="term" value="C:cytoplasm"/>
    <property type="evidence" value="ECO:0007669"/>
    <property type="project" value="TreeGrafter"/>
</dbReference>
<feature type="binding site" evidence="2">
    <location>
        <begin position="8"/>
        <end position="15"/>
    </location>
    <ligand>
        <name>substrate</name>
    </ligand>
</feature>
<dbReference type="AlphaFoldDB" id="A0AAN0K749"/>
<dbReference type="Proteomes" id="UP001431656">
    <property type="component" value="Chromosome"/>
</dbReference>
<organism evidence="3 4">
    <name type="scientific">Brooklawnia propionicigenes</name>
    <dbReference type="NCBI Taxonomy" id="3041175"/>
    <lineage>
        <taxon>Bacteria</taxon>
        <taxon>Bacillati</taxon>
        <taxon>Actinomycetota</taxon>
        <taxon>Actinomycetes</taxon>
        <taxon>Propionibacteriales</taxon>
        <taxon>Propionibacteriaceae</taxon>
        <taxon>Brooklawnia</taxon>
    </lineage>
</organism>
<evidence type="ECO:0000313" key="3">
    <source>
        <dbReference type="EMBL" id="BEH02575.1"/>
    </source>
</evidence>
<evidence type="ECO:0000313" key="4">
    <source>
        <dbReference type="Proteomes" id="UP001431656"/>
    </source>
</evidence>
<accession>A0AAN0K749</accession>
<dbReference type="EMBL" id="AP028056">
    <property type="protein sequence ID" value="BEH02575.1"/>
    <property type="molecule type" value="Genomic_DNA"/>
</dbReference>
<feature type="active site" description="Proton donor/acceptor" evidence="1">
    <location>
        <position position="87"/>
    </location>
</feature>
<dbReference type="GO" id="GO:0016791">
    <property type="term" value="F:phosphatase activity"/>
    <property type="evidence" value="ECO:0007669"/>
    <property type="project" value="TreeGrafter"/>
</dbReference>
<keyword evidence="4" id="KW-1185">Reference proteome</keyword>
<dbReference type="CDD" id="cd07067">
    <property type="entry name" value="HP_PGM_like"/>
    <property type="match status" value="1"/>
</dbReference>
<dbReference type="SUPFAM" id="SSF53254">
    <property type="entry name" value="Phosphoglycerate mutase-like"/>
    <property type="match status" value="1"/>
</dbReference>
<dbReference type="Gene3D" id="3.40.50.1240">
    <property type="entry name" value="Phosphoglycerate mutase-like"/>
    <property type="match status" value="1"/>
</dbReference>
<dbReference type="SMART" id="SM00855">
    <property type="entry name" value="PGAM"/>
    <property type="match status" value="1"/>
</dbReference>
<dbReference type="InterPro" id="IPR013078">
    <property type="entry name" value="His_Pase_superF_clade-1"/>
</dbReference>
<dbReference type="Pfam" id="PF00300">
    <property type="entry name" value="His_Phos_1"/>
    <property type="match status" value="1"/>
</dbReference>
<evidence type="ECO:0000256" key="2">
    <source>
        <dbReference type="PIRSR" id="PIRSR613078-2"/>
    </source>
</evidence>
<dbReference type="KEGG" id="broo:brsh051_18560"/>
<dbReference type="InterPro" id="IPR029033">
    <property type="entry name" value="His_PPase_superfam"/>
</dbReference>
<evidence type="ECO:0000256" key="1">
    <source>
        <dbReference type="PIRSR" id="PIRSR613078-1"/>
    </source>
</evidence>
<feature type="active site" description="Tele-phosphohistidine intermediate" evidence="1">
    <location>
        <position position="9"/>
    </location>
</feature>
<feature type="binding site" evidence="2">
    <location>
        <position position="62"/>
    </location>
    <ligand>
        <name>substrate</name>
    </ligand>
</feature>
<dbReference type="PANTHER" id="PTHR48100">
    <property type="entry name" value="BROAD-SPECIFICITY PHOSPHATASE YOR283W-RELATED"/>
    <property type="match status" value="1"/>
</dbReference>